<sequence>MGHMWGKKYQSSLFELISPTPHLYIYAKRGRIIKPIINNRLQKNQKMKWGNGETPAKWGLSGGSFGFLPLKQTSLKTNV</sequence>
<dbReference type="EMBL" id="CP024636">
    <property type="protein sequence ID" value="QGR05849.1"/>
    <property type="molecule type" value="Genomic_DNA"/>
</dbReference>
<evidence type="ECO:0000313" key="2">
    <source>
        <dbReference type="Proteomes" id="UP000424872"/>
    </source>
</evidence>
<proteinExistence type="predicted"/>
<dbReference type="Proteomes" id="UP000424872">
    <property type="component" value="Chromosome"/>
</dbReference>
<name>A0AAP9KNI3_9GAMM</name>
<dbReference type="KEGG" id="ppho:CTZ24_05255"/>
<organism evidence="1 2">
    <name type="scientific">Pantoea phytobeneficialis</name>
    <dbReference type="NCBI Taxonomy" id="2052056"/>
    <lineage>
        <taxon>Bacteria</taxon>
        <taxon>Pseudomonadati</taxon>
        <taxon>Pseudomonadota</taxon>
        <taxon>Gammaproteobacteria</taxon>
        <taxon>Enterobacterales</taxon>
        <taxon>Erwiniaceae</taxon>
        <taxon>Pantoea</taxon>
    </lineage>
</organism>
<evidence type="ECO:0000313" key="1">
    <source>
        <dbReference type="EMBL" id="QGR05849.1"/>
    </source>
</evidence>
<reference evidence="2" key="1">
    <citation type="submission" date="2017-11" db="EMBL/GenBank/DDBJ databases">
        <title>Genome sequence of Pantoea sp. MSR2.</title>
        <authorList>
            <person name="Nascimento F.X."/>
        </authorList>
    </citation>
    <scope>NUCLEOTIDE SEQUENCE [LARGE SCALE GENOMIC DNA]</scope>
    <source>
        <strain evidence="2">MSR2</strain>
    </source>
</reference>
<dbReference type="AlphaFoldDB" id="A0AAP9KNI3"/>
<accession>A0AAP9KNI3</accession>
<gene>
    <name evidence="1" type="ORF">CTZ24_05255</name>
</gene>
<protein>
    <submittedName>
        <fullName evidence="1">Uncharacterized protein</fullName>
    </submittedName>
</protein>